<organism evidence="2 3">
    <name type="scientific">Mucor lusitanicus CBS 277.49</name>
    <dbReference type="NCBI Taxonomy" id="747725"/>
    <lineage>
        <taxon>Eukaryota</taxon>
        <taxon>Fungi</taxon>
        <taxon>Fungi incertae sedis</taxon>
        <taxon>Mucoromycota</taxon>
        <taxon>Mucoromycotina</taxon>
        <taxon>Mucoromycetes</taxon>
        <taxon>Mucorales</taxon>
        <taxon>Mucorineae</taxon>
        <taxon>Mucoraceae</taxon>
        <taxon>Mucor</taxon>
    </lineage>
</organism>
<comment type="caution">
    <text evidence="2">The sequence shown here is derived from an EMBL/GenBank/DDBJ whole genome shotgun (WGS) entry which is preliminary data.</text>
</comment>
<sequence>MKTITDLPSELLPNIFRFLPIYSQRQCLAVSRCWNASVRPSIPTDADKMDLHGYGGIRNLFTRIQANPEYGRRIRRLNFIMQTGTGRPITRNELVATLEGCPNLAEIDFVDVNPFYYLMYMVDEEVQIPKLELVRVGESHHLASLGHRFVDFAFYYRRTINRLKVHIDSNDFSLAVGVDSLNAYFHRFTALKHLNLVTRCPIVLDELLDACPSLQKLTLDAPPNSFQAIDPHIGALAEPIIETIEVKQTLMTAELYVYLRDHCRHLTQVSVFGHASADDNTVMSTFRRFGRQEALPIVNISFKKDFPVSAAMLESIHVWFPNVCQIELKESNLFSVTGGSKNIALNFGNLHLQYLSLDLNPLIGRRRSVCNKVALEIISGNTTTWYQRDGKCRAQRVFNLKTRTSYIKAAAKQKRLESNTTSVITIQAAYVNNIRVHITNRHSSLNQLIHLEDDEQD</sequence>
<dbReference type="InterPro" id="IPR001810">
    <property type="entry name" value="F-box_dom"/>
</dbReference>
<dbReference type="Gene3D" id="3.80.10.10">
    <property type="entry name" value="Ribonuclease Inhibitor"/>
    <property type="match status" value="1"/>
</dbReference>
<keyword evidence="3" id="KW-1185">Reference proteome</keyword>
<name>A0A168IQ57_MUCCL</name>
<proteinExistence type="predicted"/>
<dbReference type="InterPro" id="IPR036047">
    <property type="entry name" value="F-box-like_dom_sf"/>
</dbReference>
<dbReference type="EMBL" id="AMYB01000007">
    <property type="protein sequence ID" value="OAD00213.1"/>
    <property type="molecule type" value="Genomic_DNA"/>
</dbReference>
<protein>
    <recommendedName>
        <fullName evidence="1">F-box domain-containing protein</fullName>
    </recommendedName>
</protein>
<evidence type="ECO:0000313" key="3">
    <source>
        <dbReference type="Proteomes" id="UP000077051"/>
    </source>
</evidence>
<reference evidence="2 3" key="1">
    <citation type="submission" date="2015-06" db="EMBL/GenBank/DDBJ databases">
        <title>Expansion of signal transduction pathways in fungi by whole-genome duplication.</title>
        <authorList>
            <consortium name="DOE Joint Genome Institute"/>
            <person name="Corrochano L.M."/>
            <person name="Kuo A."/>
            <person name="Marcet-Houben M."/>
            <person name="Polaino S."/>
            <person name="Salamov A."/>
            <person name="Villalobos J.M."/>
            <person name="Alvarez M.I."/>
            <person name="Avalos J."/>
            <person name="Benito E.P."/>
            <person name="Benoit I."/>
            <person name="Burger G."/>
            <person name="Camino L.P."/>
            <person name="Canovas D."/>
            <person name="Cerda-Olmedo E."/>
            <person name="Cheng J.-F."/>
            <person name="Dominguez A."/>
            <person name="Elias M."/>
            <person name="Eslava A.P."/>
            <person name="Glaser F."/>
            <person name="Grimwood J."/>
            <person name="Gutierrez G."/>
            <person name="Heitman J."/>
            <person name="Henrissat B."/>
            <person name="Iturriaga E.A."/>
            <person name="Lang B.F."/>
            <person name="Lavin J.L."/>
            <person name="Lee S."/>
            <person name="Li W."/>
            <person name="Lindquist E."/>
            <person name="Lopez-Garcia S."/>
            <person name="Luque E.M."/>
            <person name="Marcos A.T."/>
            <person name="Martin J."/>
            <person name="Mccluskey K."/>
            <person name="Medina H.R."/>
            <person name="Miralles-Duran A."/>
            <person name="Miyazaki A."/>
            <person name="Munoz-Torres E."/>
            <person name="Oguiza J.A."/>
            <person name="Ohm R."/>
            <person name="Olmedo M."/>
            <person name="Orejas M."/>
            <person name="Ortiz-Castellanos L."/>
            <person name="Pisabarro A.G."/>
            <person name="Rodriguez-Romero J."/>
            <person name="Ruiz-Herrera J."/>
            <person name="Ruiz-Vazquez R."/>
            <person name="Sanz C."/>
            <person name="Schackwitz W."/>
            <person name="Schmutz J."/>
            <person name="Shahriari M."/>
            <person name="Shelest E."/>
            <person name="Silva-Franco F."/>
            <person name="Soanes D."/>
            <person name="Syed K."/>
            <person name="Tagua V.G."/>
            <person name="Talbot N.J."/>
            <person name="Thon M."/>
            <person name="De Vries R.P."/>
            <person name="Wiebenga A."/>
            <person name="Yadav J.S."/>
            <person name="Braun E.L."/>
            <person name="Baker S."/>
            <person name="Garre V."/>
            <person name="Horwitz B."/>
            <person name="Torres-Martinez S."/>
            <person name="Idnurm A."/>
            <person name="Herrera-Estrella A."/>
            <person name="Gabaldon T."/>
            <person name="Grigoriev I.V."/>
        </authorList>
    </citation>
    <scope>NUCLEOTIDE SEQUENCE [LARGE SCALE GENOMIC DNA]</scope>
    <source>
        <strain evidence="2 3">CBS 277.49</strain>
    </source>
</reference>
<dbReference type="Pfam" id="PF12937">
    <property type="entry name" value="F-box-like"/>
    <property type="match status" value="1"/>
</dbReference>
<dbReference type="Proteomes" id="UP000077051">
    <property type="component" value="Unassembled WGS sequence"/>
</dbReference>
<dbReference type="InterPro" id="IPR032675">
    <property type="entry name" value="LRR_dom_sf"/>
</dbReference>
<dbReference type="AlphaFoldDB" id="A0A168IQ57"/>
<evidence type="ECO:0000313" key="2">
    <source>
        <dbReference type="EMBL" id="OAD00213.1"/>
    </source>
</evidence>
<dbReference type="OrthoDB" id="2206059at2759"/>
<feature type="domain" description="F-box" evidence="1">
    <location>
        <begin position="4"/>
        <end position="38"/>
    </location>
</feature>
<accession>A0A168IQ57</accession>
<gene>
    <name evidence="2" type="ORF">MUCCIDRAFT_113675</name>
</gene>
<dbReference type="SUPFAM" id="SSF81383">
    <property type="entry name" value="F-box domain"/>
    <property type="match status" value="1"/>
</dbReference>
<evidence type="ECO:0000259" key="1">
    <source>
        <dbReference type="Pfam" id="PF12937"/>
    </source>
</evidence>
<dbReference type="SUPFAM" id="SSF52047">
    <property type="entry name" value="RNI-like"/>
    <property type="match status" value="1"/>
</dbReference>
<dbReference type="VEuPathDB" id="FungiDB:MUCCIDRAFT_113675"/>